<accession>A0A915A3W9</accession>
<reference evidence="2" key="1">
    <citation type="submission" date="2022-11" db="UniProtKB">
        <authorList>
            <consortium name="WormBaseParasite"/>
        </authorList>
    </citation>
    <scope>IDENTIFICATION</scope>
</reference>
<dbReference type="AlphaFoldDB" id="A0A915A3W9"/>
<sequence>MDSYKKKSVKQVSLWRRFCDLLDAHFSHVSRLASPADTSSADRRTSLSPSQLYPSLRVQIESSAIIKITKRYLKL</sequence>
<evidence type="ECO:0000313" key="1">
    <source>
        <dbReference type="Proteomes" id="UP000887569"/>
    </source>
</evidence>
<dbReference type="WBParaSite" id="PgE502_g002_t01">
    <property type="protein sequence ID" value="PgE502_g002_t01"/>
    <property type="gene ID" value="PgE502_g002"/>
</dbReference>
<name>A0A915A3W9_PARUN</name>
<evidence type="ECO:0000313" key="2">
    <source>
        <dbReference type="WBParaSite" id="PgE502_g002_t01"/>
    </source>
</evidence>
<organism evidence="1 2">
    <name type="scientific">Parascaris univalens</name>
    <name type="common">Nematode worm</name>
    <dbReference type="NCBI Taxonomy" id="6257"/>
    <lineage>
        <taxon>Eukaryota</taxon>
        <taxon>Metazoa</taxon>
        <taxon>Ecdysozoa</taxon>
        <taxon>Nematoda</taxon>
        <taxon>Chromadorea</taxon>
        <taxon>Rhabditida</taxon>
        <taxon>Spirurina</taxon>
        <taxon>Ascaridomorpha</taxon>
        <taxon>Ascaridoidea</taxon>
        <taxon>Ascarididae</taxon>
        <taxon>Parascaris</taxon>
    </lineage>
</organism>
<keyword evidence="1" id="KW-1185">Reference proteome</keyword>
<dbReference type="Proteomes" id="UP000887569">
    <property type="component" value="Unplaced"/>
</dbReference>
<protein>
    <submittedName>
        <fullName evidence="2">Uncharacterized protein</fullName>
    </submittedName>
</protein>
<proteinExistence type="predicted"/>